<dbReference type="RefSeq" id="WP_247243830.1">
    <property type="nucleotide sequence ID" value="NZ_JALJRA010000007.1"/>
</dbReference>
<sequence>MKKTLALALLTAVVGASSAFAIEPIPGSITYNGQPSTRLEKAPIGSTVSHEFYADGHRYDEIYVIDKDRSLRLVSRSVSSDS</sequence>
<reference evidence="2 3" key="1">
    <citation type="submission" date="2024-06" db="EMBL/GenBank/DDBJ databases">
        <title>Genomic Encyclopedia of Type Strains, Phase IV (KMG-IV): sequencing the most valuable type-strain genomes for metagenomic binning, comparative biology and taxonomic classification.</title>
        <authorList>
            <person name="Goeker M."/>
        </authorList>
    </citation>
    <scope>NUCLEOTIDE SEQUENCE [LARGE SCALE GENOMIC DNA]</scope>
    <source>
        <strain evidence="2 3">DSM 105042</strain>
    </source>
</reference>
<dbReference type="EMBL" id="JBEPLJ010000007">
    <property type="protein sequence ID" value="MET3586070.1"/>
    <property type="molecule type" value="Genomic_DNA"/>
</dbReference>
<feature type="chain" id="PRO_5046632342" evidence="1">
    <location>
        <begin position="22"/>
        <end position="82"/>
    </location>
</feature>
<comment type="caution">
    <text evidence="2">The sequence shown here is derived from an EMBL/GenBank/DDBJ whole genome shotgun (WGS) entry which is preliminary data.</text>
</comment>
<keyword evidence="3" id="KW-1185">Reference proteome</keyword>
<evidence type="ECO:0000313" key="2">
    <source>
        <dbReference type="EMBL" id="MET3586070.1"/>
    </source>
</evidence>
<name>A0ABV2H6A5_9HYPH</name>
<protein>
    <submittedName>
        <fullName evidence="2">Uncharacterized protein</fullName>
    </submittedName>
</protein>
<dbReference type="Proteomes" id="UP001549031">
    <property type="component" value="Unassembled WGS sequence"/>
</dbReference>
<organism evidence="2 3">
    <name type="scientific">Pseudorhizobium tarimense</name>
    <dbReference type="NCBI Taxonomy" id="1079109"/>
    <lineage>
        <taxon>Bacteria</taxon>
        <taxon>Pseudomonadati</taxon>
        <taxon>Pseudomonadota</taxon>
        <taxon>Alphaproteobacteria</taxon>
        <taxon>Hyphomicrobiales</taxon>
        <taxon>Rhizobiaceae</taxon>
        <taxon>Rhizobium/Agrobacterium group</taxon>
        <taxon>Pseudorhizobium</taxon>
    </lineage>
</organism>
<gene>
    <name evidence="2" type="ORF">ABID21_002185</name>
</gene>
<proteinExistence type="predicted"/>
<accession>A0ABV2H6A5</accession>
<evidence type="ECO:0000256" key="1">
    <source>
        <dbReference type="SAM" id="SignalP"/>
    </source>
</evidence>
<evidence type="ECO:0000313" key="3">
    <source>
        <dbReference type="Proteomes" id="UP001549031"/>
    </source>
</evidence>
<feature type="signal peptide" evidence="1">
    <location>
        <begin position="1"/>
        <end position="21"/>
    </location>
</feature>
<keyword evidence="1" id="KW-0732">Signal</keyword>